<dbReference type="EMBL" id="NHOI01000001">
    <property type="protein sequence ID" value="OVZ90659.1"/>
    <property type="molecule type" value="Genomic_DNA"/>
</dbReference>
<dbReference type="Proteomes" id="UP000196440">
    <property type="component" value="Unassembled WGS sequence"/>
</dbReference>
<evidence type="ECO:0000313" key="1">
    <source>
        <dbReference type="EMBL" id="OVZ90659.1"/>
    </source>
</evidence>
<organism evidence="1 2">
    <name type="scientific">Yersinia intermedia</name>
    <dbReference type="NCBI Taxonomy" id="631"/>
    <lineage>
        <taxon>Bacteria</taxon>
        <taxon>Pseudomonadati</taxon>
        <taxon>Pseudomonadota</taxon>
        <taxon>Gammaproteobacteria</taxon>
        <taxon>Enterobacterales</taxon>
        <taxon>Yersiniaceae</taxon>
        <taxon>Yersinia</taxon>
    </lineage>
</organism>
<dbReference type="AlphaFoldDB" id="A0A209AD77"/>
<protein>
    <submittedName>
        <fullName evidence="1">Uncharacterized protein</fullName>
    </submittedName>
</protein>
<comment type="caution">
    <text evidence="1">The sequence shown here is derived from an EMBL/GenBank/DDBJ whole genome shotgun (WGS) entry which is preliminary data.</text>
</comment>
<accession>A0A209AD77</accession>
<name>A0A209AD77_YERIN</name>
<evidence type="ECO:0000313" key="2">
    <source>
        <dbReference type="Proteomes" id="UP000196440"/>
    </source>
</evidence>
<reference evidence="1 2" key="1">
    <citation type="submission" date="2017-05" db="EMBL/GenBank/DDBJ databases">
        <title>Whole genome sequencing of Yersinia kristensenii.</title>
        <authorList>
            <person name="Campioni F."/>
        </authorList>
    </citation>
    <scope>NUCLEOTIDE SEQUENCE [LARGE SCALE GENOMIC DNA]</scope>
    <source>
        <strain evidence="1 2">CFSAN060536</strain>
    </source>
</reference>
<gene>
    <name evidence="1" type="ORF">CBW57_01440</name>
</gene>
<sequence>MAAFNHPNHLQHSKLIGTLSLAAFPQLELFRVYIGQRSSIVELAECFFFDECGNQIHQFLRCWLS</sequence>
<proteinExistence type="predicted"/>